<dbReference type="InterPro" id="IPR002563">
    <property type="entry name" value="Flavin_Rdtase-like_dom"/>
</dbReference>
<evidence type="ECO:0000313" key="8">
    <source>
        <dbReference type="Proteomes" id="UP000235619"/>
    </source>
</evidence>
<dbReference type="PANTHER" id="PTHR43567">
    <property type="entry name" value="FLAVOREDOXIN-RELATED-RELATED"/>
    <property type="match status" value="1"/>
</dbReference>
<dbReference type="Proteomes" id="UP000235460">
    <property type="component" value="Unassembled WGS sequence"/>
</dbReference>
<organism evidence="5 7">
    <name type="scientific">Thermodesulfobacterium geofontis</name>
    <dbReference type="NCBI Taxonomy" id="1295609"/>
    <lineage>
        <taxon>Bacteria</taxon>
        <taxon>Pseudomonadati</taxon>
        <taxon>Thermodesulfobacteriota</taxon>
        <taxon>Thermodesulfobacteria</taxon>
        <taxon>Thermodesulfobacteriales</taxon>
        <taxon>Thermodesulfobacteriaceae</taxon>
        <taxon>Thermodesulfobacterium</taxon>
    </lineage>
</organism>
<dbReference type="AlphaFoldDB" id="A0A2N7PPS0"/>
<protein>
    <submittedName>
        <fullName evidence="5">Flavin reductase family protein</fullName>
    </submittedName>
</protein>
<dbReference type="Proteomes" id="UP000235619">
    <property type="component" value="Unassembled WGS sequence"/>
</dbReference>
<dbReference type="SUPFAM" id="SSF50475">
    <property type="entry name" value="FMN-binding split barrel"/>
    <property type="match status" value="1"/>
</dbReference>
<dbReference type="InterPro" id="IPR012349">
    <property type="entry name" value="Split_barrel_FMN-bd"/>
</dbReference>
<dbReference type="GO" id="GO:0016646">
    <property type="term" value="F:oxidoreductase activity, acting on the CH-NH group of donors, NAD or NADP as acceptor"/>
    <property type="evidence" value="ECO:0007669"/>
    <property type="project" value="UniProtKB-ARBA"/>
</dbReference>
<dbReference type="PANTHER" id="PTHR43567:SF1">
    <property type="entry name" value="FLAVOREDOXIN"/>
    <property type="match status" value="1"/>
</dbReference>
<comment type="similarity">
    <text evidence="3">Belongs to the flavoredoxin family.</text>
</comment>
<dbReference type="EMBL" id="PNJD01000219">
    <property type="protein sequence ID" value="PMP97229.1"/>
    <property type="molecule type" value="Genomic_DNA"/>
</dbReference>
<reference evidence="7 8" key="1">
    <citation type="submission" date="2018-01" db="EMBL/GenBank/DDBJ databases">
        <title>Metagenomic assembled genomes from two thermal pools in the Uzon Caldera, Kamchatka, Russia.</title>
        <authorList>
            <person name="Wilkins L."/>
            <person name="Ettinger C."/>
        </authorList>
    </citation>
    <scope>NUCLEOTIDE SEQUENCE [LARGE SCALE GENOMIC DNA]</scope>
    <source>
        <strain evidence="6">ARK-04</strain>
        <strain evidence="5">ZAV-08</strain>
    </source>
</reference>
<evidence type="ECO:0000313" key="6">
    <source>
        <dbReference type="EMBL" id="PMP97229.1"/>
    </source>
</evidence>
<accession>A0A2N7PPS0</accession>
<proteinExistence type="inferred from homology"/>
<dbReference type="InterPro" id="IPR052174">
    <property type="entry name" value="Flavoredoxin"/>
</dbReference>
<evidence type="ECO:0000256" key="1">
    <source>
        <dbReference type="ARBA" id="ARBA00001917"/>
    </source>
</evidence>
<evidence type="ECO:0000256" key="3">
    <source>
        <dbReference type="ARBA" id="ARBA00038054"/>
    </source>
</evidence>
<dbReference type="Gene3D" id="2.30.110.10">
    <property type="entry name" value="Electron Transport, Fmn-binding Protein, Chain A"/>
    <property type="match status" value="1"/>
</dbReference>
<sequence>MKFYRTLHPRPVVIIGSGNVKKGEVNFMACSWITPIAEDIPALGFACDKEHFTYKLIQKYKEFSVNITENIDLIWRVGTSSGKDVNKVETFDIKIKPGKVLEVPLIKDALANLECKVIKEIEVGEVMFYIGEVKHWEASDFDEYGYKEFWKLPLHKGGKAFTFSNKKLYFPK</sequence>
<comment type="caution">
    <text evidence="5">The sequence shown here is derived from an EMBL/GenBank/DDBJ whole genome shotgun (WGS) entry which is preliminary data.</text>
</comment>
<evidence type="ECO:0000313" key="7">
    <source>
        <dbReference type="Proteomes" id="UP000235460"/>
    </source>
</evidence>
<dbReference type="SMART" id="SM00903">
    <property type="entry name" value="Flavin_Reduct"/>
    <property type="match status" value="1"/>
</dbReference>
<feature type="domain" description="Flavin reductase like" evidence="4">
    <location>
        <begin position="5"/>
        <end position="146"/>
    </location>
</feature>
<comment type="cofactor">
    <cofactor evidence="1">
        <name>FMN</name>
        <dbReference type="ChEBI" id="CHEBI:58210"/>
    </cofactor>
</comment>
<evidence type="ECO:0000313" key="5">
    <source>
        <dbReference type="EMBL" id="PMP68373.1"/>
    </source>
</evidence>
<gene>
    <name evidence="6" type="ORF">C0169_03640</name>
    <name evidence="5" type="ORF">C0190_01660</name>
</gene>
<dbReference type="GO" id="GO:0010181">
    <property type="term" value="F:FMN binding"/>
    <property type="evidence" value="ECO:0007669"/>
    <property type="project" value="InterPro"/>
</dbReference>
<evidence type="ECO:0000259" key="4">
    <source>
        <dbReference type="SMART" id="SM00903"/>
    </source>
</evidence>
<evidence type="ECO:0000256" key="2">
    <source>
        <dbReference type="ARBA" id="ARBA00022630"/>
    </source>
</evidence>
<dbReference type="Pfam" id="PF01613">
    <property type="entry name" value="Flavin_Reduct"/>
    <property type="match status" value="1"/>
</dbReference>
<keyword evidence="2" id="KW-0285">Flavoprotein</keyword>
<name>A0A2N7PPS0_9BACT</name>
<dbReference type="EMBL" id="PNIK01000023">
    <property type="protein sequence ID" value="PMP68373.1"/>
    <property type="molecule type" value="Genomic_DNA"/>
</dbReference>